<dbReference type="InterPro" id="IPR019248">
    <property type="entry name" value="Glucodextran_C"/>
</dbReference>
<dbReference type="Pfam" id="PF09985">
    <property type="entry name" value="Glucodextran_C"/>
    <property type="match status" value="1"/>
</dbReference>
<protein>
    <submittedName>
        <fullName evidence="4">Glycogen recognition site of AMP-activated protein kinase</fullName>
    </submittedName>
</protein>
<evidence type="ECO:0000313" key="5">
    <source>
        <dbReference type="Proteomes" id="UP000184207"/>
    </source>
</evidence>
<dbReference type="Gene3D" id="2.60.40.1190">
    <property type="match status" value="1"/>
</dbReference>
<dbReference type="Proteomes" id="UP000184207">
    <property type="component" value="Unassembled WGS sequence"/>
</dbReference>
<dbReference type="Gene3D" id="2.60.40.10">
    <property type="entry name" value="Immunoglobulins"/>
    <property type="match status" value="2"/>
</dbReference>
<dbReference type="PANTHER" id="PTHR10343">
    <property type="entry name" value="5'-AMP-ACTIVATED PROTEIN KINASE , BETA SUBUNIT"/>
    <property type="match status" value="1"/>
</dbReference>
<dbReference type="InterPro" id="IPR013783">
    <property type="entry name" value="Ig-like_fold"/>
</dbReference>
<feature type="domain" description="Glucodextranase-like C-terminal" evidence="2">
    <location>
        <begin position="435"/>
        <end position="656"/>
    </location>
</feature>
<dbReference type="SUPFAM" id="SSF81296">
    <property type="entry name" value="E set domains"/>
    <property type="match status" value="2"/>
</dbReference>
<proteinExistence type="inferred from homology"/>
<gene>
    <name evidence="4" type="ORF">SAMN02745226_01301</name>
</gene>
<dbReference type="RefSeq" id="WP_072759613.1">
    <property type="nucleotide sequence ID" value="NZ_FRDJ01000006.1"/>
</dbReference>
<dbReference type="AlphaFoldDB" id="A0A1M7SVS2"/>
<evidence type="ECO:0000259" key="3">
    <source>
        <dbReference type="Pfam" id="PF16561"/>
    </source>
</evidence>
<keyword evidence="4" id="KW-0418">Kinase</keyword>
<keyword evidence="5" id="KW-1185">Reference proteome</keyword>
<name>A0A1M7SVS2_FERGO</name>
<evidence type="ECO:0000313" key="4">
    <source>
        <dbReference type="EMBL" id="SHN62551.1"/>
    </source>
</evidence>
<comment type="similarity">
    <text evidence="1">Belongs to the 5'-AMP-activated protein kinase beta subunit family.</text>
</comment>
<accession>A0A1M7SVS2</accession>
<dbReference type="InterPro" id="IPR032640">
    <property type="entry name" value="AMPK1_CBM"/>
</dbReference>
<dbReference type="Pfam" id="PF16561">
    <property type="entry name" value="AMPK1_CBM"/>
    <property type="match status" value="2"/>
</dbReference>
<dbReference type="EMBL" id="FRDJ01000006">
    <property type="protein sequence ID" value="SHN62551.1"/>
    <property type="molecule type" value="Genomic_DNA"/>
</dbReference>
<feature type="domain" description="AMP-activated protein kinase glycogen-binding" evidence="3">
    <location>
        <begin position="29"/>
        <end position="99"/>
    </location>
</feature>
<dbReference type="GO" id="GO:0016301">
    <property type="term" value="F:kinase activity"/>
    <property type="evidence" value="ECO:0007669"/>
    <property type="project" value="UniProtKB-KW"/>
</dbReference>
<organism evidence="4 5">
    <name type="scientific">Fervidobacterium gondwanense DSM 13020</name>
    <dbReference type="NCBI Taxonomy" id="1121883"/>
    <lineage>
        <taxon>Bacteria</taxon>
        <taxon>Thermotogati</taxon>
        <taxon>Thermotogota</taxon>
        <taxon>Thermotogae</taxon>
        <taxon>Thermotogales</taxon>
        <taxon>Fervidobacteriaceae</taxon>
        <taxon>Fervidobacterium</taxon>
    </lineage>
</organism>
<keyword evidence="4" id="KW-0808">Transferase</keyword>
<evidence type="ECO:0000256" key="1">
    <source>
        <dbReference type="ARBA" id="ARBA00010926"/>
    </source>
</evidence>
<reference evidence="5" key="1">
    <citation type="submission" date="2016-12" db="EMBL/GenBank/DDBJ databases">
        <authorList>
            <person name="Varghese N."/>
            <person name="Submissions S."/>
        </authorList>
    </citation>
    <scope>NUCLEOTIDE SEQUENCE [LARGE SCALE GENOMIC DNA]</scope>
    <source>
        <strain evidence="5">DSM 13020</strain>
    </source>
</reference>
<evidence type="ECO:0000259" key="2">
    <source>
        <dbReference type="Pfam" id="PF09985"/>
    </source>
</evidence>
<dbReference type="STRING" id="1121883.SAMN02745226_01301"/>
<dbReference type="CDD" id="cd09626">
    <property type="entry name" value="DOMON_glucodextranase_like"/>
    <property type="match status" value="1"/>
</dbReference>
<dbReference type="CDD" id="cd02859">
    <property type="entry name" value="E_set_AMPKbeta_like_N"/>
    <property type="match status" value="2"/>
</dbReference>
<sequence>MKRSVVALLVVVFSIFIGFGALKVEGNKVIFTFSYPTANTVHIAGNFNSWSTNANPMRKEGDVWVTELELKPGTYQYKFVIDGGKVWKEDPDAPGYTDDGFGGKNGVFTLALKDGKLVVVAPAAEIKEKIEINEEREENFYIEDNTYVVIKFYKPEAKYVFIAGSFNNWSMSDTECYSAGDGWWEAVLELSQGIYQYKFVVDGKDWVVDPNAPAYVDDGFGGKNGVFEVWKEDSVLKVGAPRIQKEEEPKVELPKENIVRSVEYAVDGKISEAEKATAYFESKGVVAYVARTSTAAYVGVLLDKSATQYLGQNVLVEVYTDAPKMTSFNKKTYNGTQLSKSVSFRFSINMKTWQARKRGSFFAAAGDDSWILQANPFRAAVDEAIEFEIPYDILGVKSGETFNLYVVVSVEGKDEIVPAEGIAIKTPTMISGNVIAKFVDKVGDDYGFGTYTYPKDPAFAPYKGLWDIVEMQVLENEDAYVFAIKFGEMTNPWASPKGFSHQLINIYLDTKDGGRTNTYKEGARVQFTQPWDYFVKVAGWPDDRIVFATADGKEIPEAITYEADPAEKVIYIIVFKKYLEVKTGIKAYVLSMSQDGYGTDHIRPVAKDSTQWTLGGYPVDSKDYAPFVLDTIVPEGYTQEQILKSYVPEKEYAKLTPVVIK</sequence>
<dbReference type="OrthoDB" id="9806081at2"/>
<dbReference type="InterPro" id="IPR014756">
    <property type="entry name" value="Ig_E-set"/>
</dbReference>
<feature type="domain" description="AMP-activated protein kinase glycogen-binding" evidence="3">
    <location>
        <begin position="150"/>
        <end position="233"/>
    </location>
</feature>
<dbReference type="InterPro" id="IPR050827">
    <property type="entry name" value="CRP1_MDG1_kinase"/>
</dbReference>
<dbReference type="SUPFAM" id="SSF49344">
    <property type="entry name" value="CBD9-like"/>
    <property type="match status" value="1"/>
</dbReference>
<dbReference type="PANTHER" id="PTHR10343:SF84">
    <property type="entry name" value="5'-AMP-ACTIVATED PROTEIN KINASE SUBUNIT BETA-1"/>
    <property type="match status" value="1"/>
</dbReference>